<name>A0ABP1HHR3_9EUKA</name>
<keyword evidence="1" id="KW-0472">Membrane</keyword>
<evidence type="ECO:0000313" key="2">
    <source>
        <dbReference type="EMBL" id="CAL5994900.1"/>
    </source>
</evidence>
<reference evidence="2 3" key="1">
    <citation type="submission" date="2024-07" db="EMBL/GenBank/DDBJ databases">
        <authorList>
            <person name="Akdeniz Z."/>
        </authorList>
    </citation>
    <scope>NUCLEOTIDE SEQUENCE [LARGE SCALE GENOMIC DNA]</scope>
</reference>
<proteinExistence type="predicted"/>
<keyword evidence="1" id="KW-1133">Transmembrane helix</keyword>
<feature type="transmembrane region" description="Helical" evidence="1">
    <location>
        <begin position="202"/>
        <end position="224"/>
    </location>
</feature>
<organism evidence="2 3">
    <name type="scientific">Hexamita inflata</name>
    <dbReference type="NCBI Taxonomy" id="28002"/>
    <lineage>
        <taxon>Eukaryota</taxon>
        <taxon>Metamonada</taxon>
        <taxon>Diplomonadida</taxon>
        <taxon>Hexamitidae</taxon>
        <taxon>Hexamitinae</taxon>
        <taxon>Hexamita</taxon>
    </lineage>
</organism>
<gene>
    <name evidence="2" type="ORF">HINF_LOCUS13772</name>
</gene>
<evidence type="ECO:0000313" key="3">
    <source>
        <dbReference type="Proteomes" id="UP001642409"/>
    </source>
</evidence>
<keyword evidence="1" id="KW-0812">Transmembrane</keyword>
<sequence>MIKNDHYKSTTSACPTRMPLLSIIAFRLQYIPVIYKLQSNKQLHFGKKQNFSINIISELTNSTLPSARLGVNLLEQATKLINGQEALKVPKISASHINMEYSDERGLFRLNLMGKKDGFKVTKSLPSCIQGKNSIDSDVSSQVYDDAKNMLKLLTFLSQNNRYYNYNFRENCLHAKNCSFQEPNKPFQQNIASKLVKSVMKITIKLIVVFYLITTVLDLTIGVLQACKFRKQRKQDSLAKRLADILLFKPVQTSLSF</sequence>
<dbReference type="Proteomes" id="UP001642409">
    <property type="component" value="Unassembled WGS sequence"/>
</dbReference>
<keyword evidence="3" id="KW-1185">Reference proteome</keyword>
<evidence type="ECO:0000256" key="1">
    <source>
        <dbReference type="SAM" id="Phobius"/>
    </source>
</evidence>
<comment type="caution">
    <text evidence="2">The sequence shown here is derived from an EMBL/GenBank/DDBJ whole genome shotgun (WGS) entry which is preliminary data.</text>
</comment>
<accession>A0ABP1HHR3</accession>
<protein>
    <submittedName>
        <fullName evidence="2">Sulfatase</fullName>
    </submittedName>
</protein>
<dbReference type="EMBL" id="CAXDID020000032">
    <property type="protein sequence ID" value="CAL5994900.1"/>
    <property type="molecule type" value="Genomic_DNA"/>
</dbReference>